<keyword evidence="9 12" id="KW-0067">ATP-binding</keyword>
<proteinExistence type="predicted"/>
<feature type="transmembrane region" description="Helical" evidence="10">
    <location>
        <begin position="60"/>
        <end position="78"/>
    </location>
</feature>
<evidence type="ECO:0000256" key="10">
    <source>
        <dbReference type="SAM" id="Phobius"/>
    </source>
</evidence>
<dbReference type="SUPFAM" id="SSF55874">
    <property type="entry name" value="ATPase domain of HSP90 chaperone/DNA topoisomerase II/histidine kinase"/>
    <property type="match status" value="1"/>
</dbReference>
<feature type="transmembrane region" description="Helical" evidence="10">
    <location>
        <begin position="175"/>
        <end position="199"/>
    </location>
</feature>
<dbReference type="InterPro" id="IPR004358">
    <property type="entry name" value="Sig_transdc_His_kin-like_C"/>
</dbReference>
<evidence type="ECO:0000256" key="3">
    <source>
        <dbReference type="ARBA" id="ARBA00012438"/>
    </source>
</evidence>
<evidence type="ECO:0000256" key="5">
    <source>
        <dbReference type="ARBA" id="ARBA00022553"/>
    </source>
</evidence>
<keyword evidence="10" id="KW-0472">Membrane</keyword>
<dbReference type="InterPro" id="IPR036097">
    <property type="entry name" value="HisK_dim/P_sf"/>
</dbReference>
<keyword evidence="6" id="KW-0808">Transferase</keyword>
<keyword evidence="13" id="KW-1185">Reference proteome</keyword>
<dbReference type="Proteomes" id="UP001438953">
    <property type="component" value="Unassembled WGS sequence"/>
</dbReference>
<dbReference type="RefSeq" id="WP_339115277.1">
    <property type="nucleotide sequence ID" value="NZ_JAYWLC010000012.1"/>
</dbReference>
<dbReference type="InterPro" id="IPR050980">
    <property type="entry name" value="2C_sensor_his_kinase"/>
</dbReference>
<dbReference type="InterPro" id="IPR036890">
    <property type="entry name" value="HATPase_C_sf"/>
</dbReference>
<dbReference type="PANTHER" id="PTHR44936">
    <property type="entry name" value="SENSOR PROTEIN CREC"/>
    <property type="match status" value="1"/>
</dbReference>
<dbReference type="Gene3D" id="1.10.287.130">
    <property type="match status" value="1"/>
</dbReference>
<reference evidence="12 13" key="1">
    <citation type="submission" date="2024-01" db="EMBL/GenBank/DDBJ databases">
        <authorList>
            <person name="Deng Y."/>
            <person name="Su J."/>
        </authorList>
    </citation>
    <scope>NUCLEOTIDE SEQUENCE [LARGE SCALE GENOMIC DNA]</scope>
    <source>
        <strain evidence="12 13">CPCC 100088</strain>
    </source>
</reference>
<evidence type="ECO:0000256" key="7">
    <source>
        <dbReference type="ARBA" id="ARBA00022741"/>
    </source>
</evidence>
<evidence type="ECO:0000259" key="11">
    <source>
        <dbReference type="PROSITE" id="PS50109"/>
    </source>
</evidence>
<dbReference type="InterPro" id="IPR003594">
    <property type="entry name" value="HATPase_dom"/>
</dbReference>
<evidence type="ECO:0000256" key="8">
    <source>
        <dbReference type="ARBA" id="ARBA00022777"/>
    </source>
</evidence>
<dbReference type="SMART" id="SM00388">
    <property type="entry name" value="HisKA"/>
    <property type="match status" value="1"/>
</dbReference>
<accession>A0ABV1SIY3</accession>
<keyword evidence="10" id="KW-0812">Transmembrane</keyword>
<evidence type="ECO:0000313" key="13">
    <source>
        <dbReference type="Proteomes" id="UP001438953"/>
    </source>
</evidence>
<dbReference type="InterPro" id="IPR003661">
    <property type="entry name" value="HisK_dim/P_dom"/>
</dbReference>
<dbReference type="GO" id="GO:0005524">
    <property type="term" value="F:ATP binding"/>
    <property type="evidence" value="ECO:0007669"/>
    <property type="project" value="UniProtKB-KW"/>
</dbReference>
<keyword evidence="8" id="KW-0418">Kinase</keyword>
<dbReference type="PANTHER" id="PTHR44936:SF10">
    <property type="entry name" value="SENSOR PROTEIN RSTB"/>
    <property type="match status" value="1"/>
</dbReference>
<organism evidence="12 13">
    <name type="scientific">Thioclava kandeliae</name>
    <dbReference type="NCBI Taxonomy" id="3070818"/>
    <lineage>
        <taxon>Bacteria</taxon>
        <taxon>Pseudomonadati</taxon>
        <taxon>Pseudomonadota</taxon>
        <taxon>Alphaproteobacteria</taxon>
        <taxon>Rhodobacterales</taxon>
        <taxon>Paracoccaceae</taxon>
        <taxon>Thioclava</taxon>
    </lineage>
</organism>
<dbReference type="Pfam" id="PF00512">
    <property type="entry name" value="HisKA"/>
    <property type="match status" value="1"/>
</dbReference>
<protein>
    <recommendedName>
        <fullName evidence="3">histidine kinase</fullName>
        <ecNumber evidence="3">2.7.13.3</ecNumber>
    </recommendedName>
</protein>
<comment type="subcellular location">
    <subcellularLocation>
        <location evidence="2">Cell membrane</location>
        <topology evidence="2">Multi-pass membrane protein</topology>
    </subcellularLocation>
</comment>
<dbReference type="CDD" id="cd00082">
    <property type="entry name" value="HisKA"/>
    <property type="match status" value="1"/>
</dbReference>
<sequence>MKLPLPSSQNADPSDAIRALSEDTGRRNLALLIRLRWIALAGQALAIAITVLYLGADLPVFNMIAVIGLLVALNLFALWRCRKGWGVPDWVITVELLIDIAALTLLLYYSGGATNPFVTLFILQVMLGLLLAPMPQVIFILTAAAAAHFWLIDHGRPLGLPMMRDGMVGSLTGGGFFSLHLLGMFLSFVLAAGLMTWFVSGLRRNLMARDAQIMALRQKVVEDEHFVRLGVMASSTAHDLGTPLTTIAVTLDEWHESGIPDSPRRETVLTRMQGELARCRRIVSGMLFAAGLDRLDVAEALPVGEFLEEVIADWREDGGEMEVVLPKAAILGAQIIADSMLEQAFRNILTNAQQAGAHRTSITVEAGTASLTLVFTDDGPGFPQTVLDNPVRPMAAGKGDPGRGFGLYLVSNAVRRLGGDWSVANAATGGAVVRVHLPLKEETA</sequence>
<evidence type="ECO:0000256" key="4">
    <source>
        <dbReference type="ARBA" id="ARBA00022475"/>
    </source>
</evidence>
<dbReference type="EMBL" id="JAYWLC010000012">
    <property type="protein sequence ID" value="MER5172845.1"/>
    <property type="molecule type" value="Genomic_DNA"/>
</dbReference>
<dbReference type="PRINTS" id="PR00344">
    <property type="entry name" value="BCTRLSENSOR"/>
</dbReference>
<feature type="transmembrane region" description="Helical" evidence="10">
    <location>
        <begin position="35"/>
        <end position="54"/>
    </location>
</feature>
<evidence type="ECO:0000256" key="9">
    <source>
        <dbReference type="ARBA" id="ARBA00022840"/>
    </source>
</evidence>
<feature type="domain" description="Histidine kinase" evidence="11">
    <location>
        <begin position="235"/>
        <end position="441"/>
    </location>
</feature>
<keyword evidence="5" id="KW-0597">Phosphoprotein</keyword>
<evidence type="ECO:0000313" key="12">
    <source>
        <dbReference type="EMBL" id="MER5172845.1"/>
    </source>
</evidence>
<dbReference type="SUPFAM" id="SSF47384">
    <property type="entry name" value="Homodimeric domain of signal transducing histidine kinase"/>
    <property type="match status" value="1"/>
</dbReference>
<dbReference type="Gene3D" id="3.30.565.10">
    <property type="entry name" value="Histidine kinase-like ATPase, C-terminal domain"/>
    <property type="match status" value="1"/>
</dbReference>
<dbReference type="Pfam" id="PF02518">
    <property type="entry name" value="HATPase_c"/>
    <property type="match status" value="1"/>
</dbReference>
<gene>
    <name evidence="12" type="ORF">VSX56_13795</name>
</gene>
<reference evidence="12 13" key="2">
    <citation type="submission" date="2024-06" db="EMBL/GenBank/DDBJ databases">
        <title>Thioclava kandeliae sp. nov. from a rhizosphere soil sample of Kandelia candel in a mangrove.</title>
        <authorList>
            <person name="Mu T."/>
        </authorList>
    </citation>
    <scope>NUCLEOTIDE SEQUENCE [LARGE SCALE GENOMIC DNA]</scope>
    <source>
        <strain evidence="12 13">CPCC 100088</strain>
    </source>
</reference>
<dbReference type="EC" id="2.7.13.3" evidence="3"/>
<dbReference type="SMART" id="SM00387">
    <property type="entry name" value="HATPase_c"/>
    <property type="match status" value="1"/>
</dbReference>
<feature type="transmembrane region" description="Helical" evidence="10">
    <location>
        <begin position="90"/>
        <end position="109"/>
    </location>
</feature>
<name>A0ABV1SIY3_9RHOB</name>
<evidence type="ECO:0000256" key="1">
    <source>
        <dbReference type="ARBA" id="ARBA00000085"/>
    </source>
</evidence>
<keyword evidence="7" id="KW-0547">Nucleotide-binding</keyword>
<dbReference type="InterPro" id="IPR005467">
    <property type="entry name" value="His_kinase_dom"/>
</dbReference>
<keyword evidence="4" id="KW-1003">Cell membrane</keyword>
<dbReference type="PROSITE" id="PS50109">
    <property type="entry name" value="HIS_KIN"/>
    <property type="match status" value="1"/>
</dbReference>
<evidence type="ECO:0000256" key="6">
    <source>
        <dbReference type="ARBA" id="ARBA00022679"/>
    </source>
</evidence>
<keyword evidence="10" id="KW-1133">Transmembrane helix</keyword>
<comment type="caution">
    <text evidence="12">The sequence shown here is derived from an EMBL/GenBank/DDBJ whole genome shotgun (WGS) entry which is preliminary data.</text>
</comment>
<comment type="catalytic activity">
    <reaction evidence="1">
        <text>ATP + protein L-histidine = ADP + protein N-phospho-L-histidine.</text>
        <dbReference type="EC" id="2.7.13.3"/>
    </reaction>
</comment>
<evidence type="ECO:0000256" key="2">
    <source>
        <dbReference type="ARBA" id="ARBA00004651"/>
    </source>
</evidence>